<keyword evidence="15" id="KW-0175">Coiled coil</keyword>
<dbReference type="CDD" id="cd06225">
    <property type="entry name" value="HAMP"/>
    <property type="match status" value="1"/>
</dbReference>
<evidence type="ECO:0000256" key="2">
    <source>
        <dbReference type="ARBA" id="ARBA00004314"/>
    </source>
</evidence>
<dbReference type="Proteomes" id="UP000030416">
    <property type="component" value="Unassembled WGS sequence"/>
</dbReference>
<evidence type="ECO:0000256" key="4">
    <source>
        <dbReference type="ARBA" id="ARBA00012438"/>
    </source>
</evidence>
<comment type="caution">
    <text evidence="19">The sequence shown here is derived from an EMBL/GenBank/DDBJ whole genome shotgun (WGS) entry which is preliminary data.</text>
</comment>
<evidence type="ECO:0000313" key="20">
    <source>
        <dbReference type="Proteomes" id="UP000030416"/>
    </source>
</evidence>
<name>A0A0A3IJF4_9BACL</name>
<evidence type="ECO:0000256" key="8">
    <source>
        <dbReference type="ARBA" id="ARBA00022692"/>
    </source>
</evidence>
<keyword evidence="7" id="KW-0808">Transferase</keyword>
<dbReference type="GO" id="GO:0005886">
    <property type="term" value="C:plasma membrane"/>
    <property type="evidence" value="ECO:0007669"/>
    <property type="project" value="UniProtKB-SubCell"/>
</dbReference>
<dbReference type="Gene3D" id="1.10.287.130">
    <property type="match status" value="1"/>
</dbReference>
<keyword evidence="8 16" id="KW-0812">Transmembrane</keyword>
<dbReference type="eggNOG" id="COG2205">
    <property type="taxonomic scope" value="Bacteria"/>
</dbReference>
<dbReference type="FunFam" id="1.10.287.130:FF:000001">
    <property type="entry name" value="Two-component sensor histidine kinase"/>
    <property type="match status" value="1"/>
</dbReference>
<evidence type="ECO:0000313" key="19">
    <source>
        <dbReference type="EMBL" id="KGR75007.1"/>
    </source>
</evidence>
<keyword evidence="20" id="KW-1185">Reference proteome</keyword>
<feature type="transmembrane region" description="Helical" evidence="16">
    <location>
        <begin position="6"/>
        <end position="27"/>
    </location>
</feature>
<evidence type="ECO:0000256" key="6">
    <source>
        <dbReference type="ARBA" id="ARBA00022553"/>
    </source>
</evidence>
<keyword evidence="12 16" id="KW-1133">Transmembrane helix</keyword>
<dbReference type="SUPFAM" id="SSF55874">
    <property type="entry name" value="ATPase domain of HSP90 chaperone/DNA topoisomerase II/histidine kinase"/>
    <property type="match status" value="1"/>
</dbReference>
<dbReference type="PROSITE" id="PS50109">
    <property type="entry name" value="HIS_KIN"/>
    <property type="match status" value="1"/>
</dbReference>
<evidence type="ECO:0000259" key="18">
    <source>
        <dbReference type="PROSITE" id="PS50885"/>
    </source>
</evidence>
<dbReference type="Gene3D" id="3.30.565.10">
    <property type="entry name" value="Histidine kinase-like ATPase, C-terminal domain"/>
    <property type="match status" value="1"/>
</dbReference>
<dbReference type="GO" id="GO:0005524">
    <property type="term" value="F:ATP binding"/>
    <property type="evidence" value="ECO:0007669"/>
    <property type="project" value="UniProtKB-KW"/>
</dbReference>
<evidence type="ECO:0000256" key="11">
    <source>
        <dbReference type="ARBA" id="ARBA00022840"/>
    </source>
</evidence>
<keyword evidence="9" id="KW-0547">Nucleotide-binding</keyword>
<keyword evidence="5" id="KW-1003">Cell membrane</keyword>
<evidence type="ECO:0000256" key="14">
    <source>
        <dbReference type="ARBA" id="ARBA00023136"/>
    </source>
</evidence>
<dbReference type="InterPro" id="IPR003661">
    <property type="entry name" value="HisK_dim/P_dom"/>
</dbReference>
<evidence type="ECO:0000256" key="3">
    <source>
        <dbReference type="ARBA" id="ARBA00004651"/>
    </source>
</evidence>
<dbReference type="InterPro" id="IPR003660">
    <property type="entry name" value="HAMP_dom"/>
</dbReference>
<dbReference type="CDD" id="cd00082">
    <property type="entry name" value="HisKA"/>
    <property type="match status" value="1"/>
</dbReference>
<dbReference type="FunFam" id="3.30.565.10:FF:000023">
    <property type="entry name" value="PAS domain-containing sensor histidine kinase"/>
    <property type="match status" value="1"/>
</dbReference>
<evidence type="ECO:0000259" key="17">
    <source>
        <dbReference type="PROSITE" id="PS50109"/>
    </source>
</evidence>
<evidence type="ECO:0000256" key="7">
    <source>
        <dbReference type="ARBA" id="ARBA00022679"/>
    </source>
</evidence>
<dbReference type="InterPro" id="IPR004358">
    <property type="entry name" value="Sig_transdc_His_kin-like_C"/>
</dbReference>
<dbReference type="InterPro" id="IPR036890">
    <property type="entry name" value="HATPase_C_sf"/>
</dbReference>
<dbReference type="STRING" id="1384049.CD29_18240"/>
<organism evidence="19 20">
    <name type="scientific">Ureibacillus manganicus DSM 26584</name>
    <dbReference type="NCBI Taxonomy" id="1384049"/>
    <lineage>
        <taxon>Bacteria</taxon>
        <taxon>Bacillati</taxon>
        <taxon>Bacillota</taxon>
        <taxon>Bacilli</taxon>
        <taxon>Bacillales</taxon>
        <taxon>Caryophanaceae</taxon>
        <taxon>Ureibacillus</taxon>
    </lineage>
</organism>
<keyword evidence="10 19" id="KW-0418">Kinase</keyword>
<feature type="domain" description="Histidine kinase" evidence="17">
    <location>
        <begin position="241"/>
        <end position="453"/>
    </location>
</feature>
<gene>
    <name evidence="19" type="ORF">CD29_18240</name>
</gene>
<dbReference type="AlphaFoldDB" id="A0A0A3IJF4"/>
<dbReference type="SUPFAM" id="SSF158472">
    <property type="entry name" value="HAMP domain-like"/>
    <property type="match status" value="1"/>
</dbReference>
<keyword evidence="11" id="KW-0067">ATP-binding</keyword>
<dbReference type="SMART" id="SM00388">
    <property type="entry name" value="HisKA"/>
    <property type="match status" value="1"/>
</dbReference>
<evidence type="ECO:0000256" key="5">
    <source>
        <dbReference type="ARBA" id="ARBA00022475"/>
    </source>
</evidence>
<dbReference type="EMBL" id="JPVN01000033">
    <property type="protein sequence ID" value="KGR75007.1"/>
    <property type="molecule type" value="Genomic_DNA"/>
</dbReference>
<dbReference type="SUPFAM" id="SSF47384">
    <property type="entry name" value="Homodimeric domain of signal transducing histidine kinase"/>
    <property type="match status" value="1"/>
</dbReference>
<dbReference type="InterPro" id="IPR036097">
    <property type="entry name" value="HisK_dim/P_sf"/>
</dbReference>
<dbReference type="PANTHER" id="PTHR45528">
    <property type="entry name" value="SENSOR HISTIDINE KINASE CPXA"/>
    <property type="match status" value="1"/>
</dbReference>
<dbReference type="PANTHER" id="PTHR45528:SF1">
    <property type="entry name" value="SENSOR HISTIDINE KINASE CPXA"/>
    <property type="match status" value="1"/>
</dbReference>
<keyword evidence="6" id="KW-0597">Phosphoprotein</keyword>
<evidence type="ECO:0000256" key="10">
    <source>
        <dbReference type="ARBA" id="ARBA00022777"/>
    </source>
</evidence>
<dbReference type="PROSITE" id="PS50885">
    <property type="entry name" value="HAMP"/>
    <property type="match status" value="1"/>
</dbReference>
<dbReference type="RefSeq" id="WP_036189828.1">
    <property type="nucleotide sequence ID" value="NZ_AVDA01000033.1"/>
</dbReference>
<dbReference type="InterPro" id="IPR005467">
    <property type="entry name" value="His_kinase_dom"/>
</dbReference>
<sequence>MNKISIKLATCFFIVVLMMEYFLMVYLHRSIVHTRVEEEFSLLLSNGANHRDVLVEYYSETTIKHIVLMEMNEEREVVITDNWGNIVGDSGINSNLLEEYLPLIKGKVGSKDEIIISNWESSPYIVSKHPYKISDIQSGNVVMFQSTNSLNRMVSYLSIHFVIAGIMSFLILLLLYAFLSKVITRPLIGMKEATEKLSKGEFNVSLPKLGKDELGELSFSIQKLANDLERLKKDRNEFLASVSHELSTPLTYLIGYSNVAMRDGLNDQERKQYLEIIGEESNRMKDLVKNLLDLARMDENSFTVTKTYFDSQPFLEDICKLVAPSFELKNIKLNLNSNENFTIYADSIRLGQIIVNLLDNALKYSKENTEVILEAYKKKDKTVVKVIDSGIGIPSEELDFIFEKLYRVEKSRSREYGGSGIGLAVVKELIEAHGGTISVDSKLGIGSTFTITI</sequence>
<dbReference type="Pfam" id="PF00512">
    <property type="entry name" value="HisKA"/>
    <property type="match status" value="1"/>
</dbReference>
<protein>
    <recommendedName>
        <fullName evidence="4">histidine kinase</fullName>
        <ecNumber evidence="4">2.7.13.3</ecNumber>
    </recommendedName>
</protein>
<keyword evidence="13" id="KW-0902">Two-component regulatory system</keyword>
<evidence type="ECO:0000256" key="9">
    <source>
        <dbReference type="ARBA" id="ARBA00022741"/>
    </source>
</evidence>
<dbReference type="SMART" id="SM00304">
    <property type="entry name" value="HAMP"/>
    <property type="match status" value="1"/>
</dbReference>
<evidence type="ECO:0000256" key="1">
    <source>
        <dbReference type="ARBA" id="ARBA00000085"/>
    </source>
</evidence>
<feature type="domain" description="HAMP" evidence="18">
    <location>
        <begin position="181"/>
        <end position="233"/>
    </location>
</feature>
<evidence type="ECO:0000256" key="13">
    <source>
        <dbReference type="ARBA" id="ARBA00023012"/>
    </source>
</evidence>
<dbReference type="Pfam" id="PF02518">
    <property type="entry name" value="HATPase_c"/>
    <property type="match status" value="1"/>
</dbReference>
<reference evidence="19 20" key="1">
    <citation type="submission" date="2014-02" db="EMBL/GenBank/DDBJ databases">
        <title>Draft genome sequence of Lysinibacillus manganicus DSM 26584T.</title>
        <authorList>
            <person name="Zhang F."/>
            <person name="Wang G."/>
            <person name="Zhang L."/>
        </authorList>
    </citation>
    <scope>NUCLEOTIDE SEQUENCE [LARGE SCALE GENOMIC DNA]</scope>
    <source>
        <strain evidence="19 20">DSM 26584</strain>
    </source>
</reference>
<feature type="transmembrane region" description="Helical" evidence="16">
    <location>
        <begin position="153"/>
        <end position="179"/>
    </location>
</feature>
<keyword evidence="14 16" id="KW-0472">Membrane</keyword>
<dbReference type="InterPro" id="IPR050398">
    <property type="entry name" value="HssS/ArlS-like"/>
</dbReference>
<accession>A0A0A3IJF4</accession>
<dbReference type="GO" id="GO:0000155">
    <property type="term" value="F:phosphorelay sensor kinase activity"/>
    <property type="evidence" value="ECO:0007669"/>
    <property type="project" value="InterPro"/>
</dbReference>
<evidence type="ECO:0000256" key="15">
    <source>
        <dbReference type="SAM" id="Coils"/>
    </source>
</evidence>
<dbReference type="InterPro" id="IPR003594">
    <property type="entry name" value="HATPase_dom"/>
</dbReference>
<evidence type="ECO:0000256" key="12">
    <source>
        <dbReference type="ARBA" id="ARBA00022989"/>
    </source>
</evidence>
<dbReference type="Pfam" id="PF00672">
    <property type="entry name" value="HAMP"/>
    <property type="match status" value="1"/>
</dbReference>
<dbReference type="SMART" id="SM00387">
    <property type="entry name" value="HATPase_c"/>
    <property type="match status" value="1"/>
</dbReference>
<comment type="subcellular location">
    <subcellularLocation>
        <location evidence="3">Cell membrane</location>
        <topology evidence="3">Multi-pass membrane protein</topology>
    </subcellularLocation>
    <subcellularLocation>
        <location evidence="2">Membrane raft</location>
        <topology evidence="2">Multi-pass membrane protein</topology>
    </subcellularLocation>
</comment>
<dbReference type="Gene3D" id="6.10.340.10">
    <property type="match status" value="1"/>
</dbReference>
<proteinExistence type="predicted"/>
<comment type="catalytic activity">
    <reaction evidence="1">
        <text>ATP + protein L-histidine = ADP + protein N-phospho-L-histidine.</text>
        <dbReference type="EC" id="2.7.13.3"/>
    </reaction>
</comment>
<dbReference type="PRINTS" id="PR00344">
    <property type="entry name" value="BCTRLSENSOR"/>
</dbReference>
<feature type="coiled-coil region" evidence="15">
    <location>
        <begin position="214"/>
        <end position="241"/>
    </location>
</feature>
<dbReference type="EC" id="2.7.13.3" evidence="4"/>
<dbReference type="OrthoDB" id="9813151at2"/>
<evidence type="ECO:0000256" key="16">
    <source>
        <dbReference type="SAM" id="Phobius"/>
    </source>
</evidence>
<dbReference type="GO" id="GO:0045121">
    <property type="term" value="C:membrane raft"/>
    <property type="evidence" value="ECO:0007669"/>
    <property type="project" value="UniProtKB-SubCell"/>
</dbReference>